<feature type="region of interest" description="Disordered" evidence="5">
    <location>
        <begin position="225"/>
        <end position="277"/>
    </location>
</feature>
<feature type="region of interest" description="Disordered" evidence="5">
    <location>
        <begin position="294"/>
        <end position="327"/>
    </location>
</feature>
<dbReference type="GO" id="GO:0016020">
    <property type="term" value="C:membrane"/>
    <property type="evidence" value="ECO:0007669"/>
    <property type="project" value="UniProtKB-SubCell"/>
</dbReference>
<organism evidence="8 9">
    <name type="scientific">Diacronema lutheri</name>
    <name type="common">Unicellular marine alga</name>
    <name type="synonym">Monochrysis lutheri</name>
    <dbReference type="NCBI Taxonomy" id="2081491"/>
    <lineage>
        <taxon>Eukaryota</taxon>
        <taxon>Haptista</taxon>
        <taxon>Haptophyta</taxon>
        <taxon>Pavlovophyceae</taxon>
        <taxon>Pavlovales</taxon>
        <taxon>Pavlovaceae</taxon>
        <taxon>Diacronema</taxon>
    </lineage>
</organism>
<dbReference type="AlphaFoldDB" id="A0A8J5X9Q4"/>
<proteinExistence type="predicted"/>
<evidence type="ECO:0000259" key="7">
    <source>
        <dbReference type="Pfam" id="PF03151"/>
    </source>
</evidence>
<evidence type="ECO:0000256" key="4">
    <source>
        <dbReference type="ARBA" id="ARBA00023136"/>
    </source>
</evidence>
<feature type="transmembrane region" description="Helical" evidence="6">
    <location>
        <begin position="418"/>
        <end position="439"/>
    </location>
</feature>
<dbReference type="OrthoDB" id="6418713at2759"/>
<dbReference type="Pfam" id="PF03151">
    <property type="entry name" value="TPT"/>
    <property type="match status" value="1"/>
</dbReference>
<feature type="domain" description="Sugar phosphate transporter" evidence="7">
    <location>
        <begin position="78"/>
        <end position="179"/>
    </location>
</feature>
<dbReference type="Proteomes" id="UP000751190">
    <property type="component" value="Unassembled WGS sequence"/>
</dbReference>
<feature type="compositionally biased region" description="Pro residues" evidence="5">
    <location>
        <begin position="296"/>
        <end position="307"/>
    </location>
</feature>
<evidence type="ECO:0000256" key="5">
    <source>
        <dbReference type="SAM" id="MobiDB-lite"/>
    </source>
</evidence>
<feature type="transmembrane region" description="Helical" evidence="6">
    <location>
        <begin position="38"/>
        <end position="58"/>
    </location>
</feature>
<dbReference type="SUPFAM" id="SSF103481">
    <property type="entry name" value="Multidrug resistance efflux transporter EmrE"/>
    <property type="match status" value="1"/>
</dbReference>
<keyword evidence="2 6" id="KW-0812">Transmembrane</keyword>
<dbReference type="InterPro" id="IPR004853">
    <property type="entry name" value="Sugar_P_trans_dom"/>
</dbReference>
<comment type="caution">
    <text evidence="8">The sequence shown here is derived from an EMBL/GenBank/DDBJ whole genome shotgun (WGS) entry which is preliminary data.</text>
</comment>
<evidence type="ECO:0000256" key="2">
    <source>
        <dbReference type="ARBA" id="ARBA00022692"/>
    </source>
</evidence>
<name>A0A8J5X9Q4_DIALT</name>
<evidence type="ECO:0000313" key="8">
    <source>
        <dbReference type="EMBL" id="KAG8457939.1"/>
    </source>
</evidence>
<keyword evidence="4 6" id="KW-0472">Membrane</keyword>
<feature type="transmembrane region" description="Helical" evidence="6">
    <location>
        <begin position="129"/>
        <end position="147"/>
    </location>
</feature>
<gene>
    <name evidence="8" type="ORF">KFE25_012005</name>
</gene>
<evidence type="ECO:0000313" key="9">
    <source>
        <dbReference type="Proteomes" id="UP000751190"/>
    </source>
</evidence>
<evidence type="ECO:0000256" key="1">
    <source>
        <dbReference type="ARBA" id="ARBA00004141"/>
    </source>
</evidence>
<sequence length="443" mass="45021">MVGVVAAPALAAGANWFAATLGLSTYANTAFLRAGGSAASLTLTRIGGATAIGTLVELRRVPLDLLAEQLRVHAVHFTLPAVCLFLANFFNSISLARCGITLTYVTKAAGPVATIVLCRLGLGELPAARALLAIPLVIVGVALSVWGNAEFEPLGFGAACASTAFQTLLGISGKNAIVRSGVSGQSAHWLMCAMVLTASAAHMGARTLTRGVGLLAAAVGRGVRRRRAAAQARAPPRLGGVDGGDGEPAAARAAGGWPRPRTPAPAGGAAARRSAAPAISRAMRAAATALRTMRSPPAPLPLPPPAPSSNGDDARSAPDGGAPSARAALGAGSVGAATGSPVDKPRAAVRVRGPLPPRVRILPLWALRLLAPVAFYAEYSLMFSYAAKVDSLTLSVWDTVRRSAIVYWGRLLFGGDRLLPVNVAGILAALTGATLYALLAATR</sequence>
<reference evidence="8" key="1">
    <citation type="submission" date="2021-05" db="EMBL/GenBank/DDBJ databases">
        <title>The genome of the haptophyte Pavlova lutheri (Diacronema luteri, Pavlovales) - a model for lipid biosynthesis in eukaryotic algae.</title>
        <authorList>
            <person name="Hulatt C.J."/>
            <person name="Posewitz M.C."/>
        </authorList>
    </citation>
    <scope>NUCLEOTIDE SEQUENCE</scope>
    <source>
        <strain evidence="8">NIVA-4/92</strain>
    </source>
</reference>
<feature type="compositionally biased region" description="Low complexity" evidence="5">
    <location>
        <begin position="229"/>
        <end position="239"/>
    </location>
</feature>
<feature type="transmembrane region" description="Helical" evidence="6">
    <location>
        <begin position="70"/>
        <end position="90"/>
    </location>
</feature>
<protein>
    <recommendedName>
        <fullName evidence="7">Sugar phosphate transporter domain-containing protein</fullName>
    </recommendedName>
</protein>
<evidence type="ECO:0000256" key="3">
    <source>
        <dbReference type="ARBA" id="ARBA00022989"/>
    </source>
</evidence>
<dbReference type="EMBL" id="JAGTXO010000060">
    <property type="protein sequence ID" value="KAG8457939.1"/>
    <property type="molecule type" value="Genomic_DNA"/>
</dbReference>
<dbReference type="PANTHER" id="PTHR11132">
    <property type="entry name" value="SOLUTE CARRIER FAMILY 35"/>
    <property type="match status" value="1"/>
</dbReference>
<dbReference type="InterPro" id="IPR037185">
    <property type="entry name" value="EmrE-like"/>
</dbReference>
<keyword evidence="9" id="KW-1185">Reference proteome</keyword>
<feature type="compositionally biased region" description="Low complexity" evidence="5">
    <location>
        <begin position="247"/>
        <end position="277"/>
    </location>
</feature>
<keyword evidence="3 6" id="KW-1133">Transmembrane helix</keyword>
<comment type="subcellular location">
    <subcellularLocation>
        <location evidence="1">Membrane</location>
        <topology evidence="1">Multi-pass membrane protein</topology>
    </subcellularLocation>
</comment>
<accession>A0A8J5X9Q4</accession>
<evidence type="ECO:0000256" key="6">
    <source>
        <dbReference type="SAM" id="Phobius"/>
    </source>
</evidence>
<dbReference type="InterPro" id="IPR050186">
    <property type="entry name" value="TPT_transporter"/>
</dbReference>